<evidence type="ECO:0000313" key="1">
    <source>
        <dbReference type="EMBL" id="KAI6081833.1"/>
    </source>
</evidence>
<name>A0ACC0CNE5_9PEZI</name>
<dbReference type="Proteomes" id="UP001497680">
    <property type="component" value="Unassembled WGS sequence"/>
</dbReference>
<comment type="caution">
    <text evidence="1">The sequence shown here is derived from an EMBL/GenBank/DDBJ whole genome shotgun (WGS) entry which is preliminary data.</text>
</comment>
<protein>
    <submittedName>
        <fullName evidence="1">Uncharacterized protein</fullName>
    </submittedName>
</protein>
<accession>A0ACC0CNE5</accession>
<organism evidence="1 2">
    <name type="scientific">Hypoxylon rubiginosum</name>
    <dbReference type="NCBI Taxonomy" id="110542"/>
    <lineage>
        <taxon>Eukaryota</taxon>
        <taxon>Fungi</taxon>
        <taxon>Dikarya</taxon>
        <taxon>Ascomycota</taxon>
        <taxon>Pezizomycotina</taxon>
        <taxon>Sordariomycetes</taxon>
        <taxon>Xylariomycetidae</taxon>
        <taxon>Xylariales</taxon>
        <taxon>Hypoxylaceae</taxon>
        <taxon>Hypoxylon</taxon>
    </lineage>
</organism>
<gene>
    <name evidence="1" type="ORF">F4821DRAFT_274581</name>
</gene>
<keyword evidence="2" id="KW-1185">Reference proteome</keyword>
<dbReference type="EMBL" id="MU394385">
    <property type="protein sequence ID" value="KAI6081833.1"/>
    <property type="molecule type" value="Genomic_DNA"/>
</dbReference>
<reference evidence="1 2" key="1">
    <citation type="journal article" date="2022" name="New Phytol.">
        <title>Ecological generalism drives hyperdiversity of secondary metabolite gene clusters in xylarialean endophytes.</title>
        <authorList>
            <person name="Franco M.E.E."/>
            <person name="Wisecaver J.H."/>
            <person name="Arnold A.E."/>
            <person name="Ju Y.M."/>
            <person name="Slot J.C."/>
            <person name="Ahrendt S."/>
            <person name="Moore L.P."/>
            <person name="Eastman K.E."/>
            <person name="Scott K."/>
            <person name="Konkel Z."/>
            <person name="Mondo S.J."/>
            <person name="Kuo A."/>
            <person name="Hayes R.D."/>
            <person name="Haridas S."/>
            <person name="Andreopoulos B."/>
            <person name="Riley R."/>
            <person name="LaButti K."/>
            <person name="Pangilinan J."/>
            <person name="Lipzen A."/>
            <person name="Amirebrahimi M."/>
            <person name="Yan J."/>
            <person name="Adam C."/>
            <person name="Keymanesh K."/>
            <person name="Ng V."/>
            <person name="Louie K."/>
            <person name="Northen T."/>
            <person name="Drula E."/>
            <person name="Henrissat B."/>
            <person name="Hsieh H.M."/>
            <person name="Youens-Clark K."/>
            <person name="Lutzoni F."/>
            <person name="Miadlikowska J."/>
            <person name="Eastwood D.C."/>
            <person name="Hamelin R.C."/>
            <person name="Grigoriev I.V."/>
            <person name="U'Ren J.M."/>
        </authorList>
    </citation>
    <scope>NUCLEOTIDE SEQUENCE [LARGE SCALE GENOMIC DNA]</scope>
    <source>
        <strain evidence="1 2">ER1909</strain>
    </source>
</reference>
<evidence type="ECO:0000313" key="2">
    <source>
        <dbReference type="Proteomes" id="UP001497680"/>
    </source>
</evidence>
<proteinExistence type="predicted"/>
<sequence>MYFNTYSRAAAFALAMFATAALASPIDDTATVAERGEDFANVAERGEDIATVATVAERAAGTQAPRANAGTCFYNGLPFSYNYQLTIDSTQNGGLCGGFWDNLKGRANCAGKSNNACKVVGSTKIIEFTVGDGCKPDEVLGVLWHATEPRLEGVKCENKVFIWETQLP</sequence>